<dbReference type="Pfam" id="PF05222">
    <property type="entry name" value="AlaDh_PNT_N"/>
    <property type="match status" value="1"/>
</dbReference>
<reference evidence="10" key="1">
    <citation type="journal article" date="2022" name="G3 (Bethesda)">
        <title>High quality genome of the basidiomycete yeast Dioszegia hungarica PDD-24b-2 isolated from cloud water.</title>
        <authorList>
            <person name="Jarrige D."/>
            <person name="Haridas S."/>
            <person name="Bleykasten-Grosshans C."/>
            <person name="Joly M."/>
            <person name="Nadalig T."/>
            <person name="Sancelme M."/>
            <person name="Vuilleumier S."/>
            <person name="Grigoriev I.V."/>
            <person name="Amato P."/>
            <person name="Bringel F."/>
        </authorList>
    </citation>
    <scope>NUCLEOTIDE SEQUENCE</scope>
    <source>
        <strain evidence="10">PDD-24b-2</strain>
    </source>
</reference>
<dbReference type="Gene3D" id="1.10.1870.10">
    <property type="entry name" value="Domain 3, Saccharopine reductase"/>
    <property type="match status" value="1"/>
</dbReference>
<dbReference type="RefSeq" id="XP_052949292.1">
    <property type="nucleotide sequence ID" value="XM_053086034.1"/>
</dbReference>
<keyword evidence="5" id="KW-0028">Amino-acid biosynthesis</keyword>
<dbReference type="InterPro" id="IPR051168">
    <property type="entry name" value="AASS"/>
</dbReference>
<accession>A0AA38HFG1</accession>
<name>A0AA38HFG1_9TREE</name>
<dbReference type="Pfam" id="PF01262">
    <property type="entry name" value="AlaDh_PNT_C"/>
    <property type="match status" value="1"/>
</dbReference>
<comment type="pathway">
    <text evidence="1">Amino-acid degradation; L-lysine degradation via saccharopine pathway; glutaryl-CoA from L-lysine: step 1/6.</text>
</comment>
<dbReference type="SMART" id="SM01003">
    <property type="entry name" value="AlaDh_PNT_N"/>
    <property type="match status" value="1"/>
</dbReference>
<keyword evidence="4" id="KW-0560">Oxidoreductase</keyword>
<comment type="similarity">
    <text evidence="7">In the C-terminal section; belongs to the saccharopine dehydrogenase family.</text>
</comment>
<keyword evidence="3" id="KW-0521">NADP</keyword>
<comment type="caution">
    <text evidence="10">The sequence shown here is derived from an EMBL/GenBank/DDBJ whole genome shotgun (WGS) entry which is preliminary data.</text>
</comment>
<evidence type="ECO:0000256" key="4">
    <source>
        <dbReference type="ARBA" id="ARBA00023002"/>
    </source>
</evidence>
<dbReference type="PANTHER" id="PTHR11133">
    <property type="entry name" value="SACCHAROPINE DEHYDROGENASE"/>
    <property type="match status" value="1"/>
</dbReference>
<dbReference type="InterPro" id="IPR005097">
    <property type="entry name" value="Sacchrp_dh_NADP-bd"/>
</dbReference>
<dbReference type="InterPro" id="IPR007698">
    <property type="entry name" value="AlaDH/PNT_NAD(H)-bd"/>
</dbReference>
<dbReference type="GO" id="GO:0004753">
    <property type="term" value="F:saccharopine dehydrogenase activity"/>
    <property type="evidence" value="ECO:0007669"/>
    <property type="project" value="TreeGrafter"/>
</dbReference>
<sequence>MRLAPRRATAWRRPISSLQRHLTSIGIRKEDPARVWERRTPLTPDAVASLLRDNHAQLEVEVEMCGRRCFPDIDYRHAGAKLVPSLSKEVDLVLGIKEPPVHRIQALQEARPGKKRTYMIFSHTHKGQPYNVPLLSSFLDPHHSQTLIDYELLTRPKKGNPNELKRVAAFGWFAGAVGAGEALSMTGLALLRRGVSTPLLGLPRPYTFPSTAAYKAALRRCGDEIRSTVLTPCGTGPIVIGLTGAGNVSNGAKDMLDAMGVVWVTPEQLVDIHRGTKGMQTQIWACQVPPSAYYEKLDGGAYDRADYKAHPEGYRSVFVKKLAPYITTLINGAGWQEGCPRLMSNTDLAALLAQAPEVGHKLVAVQDIACDLEGGLEFMDRITTIDDPFCVGPGGILISSTDILPTELPADASAYFSSRILPYVQHLVAPKLTTGDVAETIERATIVRDGRLRKQHEWLMPSVDKWRSPSPPAPLGAATTSRRKKRVLLLGSGLVAGPAVEVFSARSDIALGIASNNLQEAQALTKRYGGNVETFSLDVADQVELGRAVSAADVVVSLLPAPMHVAVAQHCIAHGKHLVTASYISPEMKALDEEAKQKDVLLLGECGLDPGIDSMAAMRILSRVKRENKRVTSFVSWCGGLPEPAASNVPFGYKFSWSPKAVLTAAGNDARYKLGGKVEEVKGEDLLKRHYPKVDVWKGLALEGLANRDAMPYADKYGLGEVDGLTNLFRGTLRYQGFSRLLESFRQMGLLSPDPLTRMGDSWGDFLLASLARMSEVSGTSLRAGDVESVLRDLLAKEAEGTMEALRWLSMLPNTATPALPSHLTSPIDILAYILSQKLAYSPKERDSCLLHHAFEIVSSSTPSSTSFGSGETTSKQKVTASLLHYGTPGASSMSVTVGKTLAFAALRVVDGDVKGRGVRGPYEREVWEGVLGSLEEAGVEVLEDWS</sequence>
<dbReference type="Proteomes" id="UP001164286">
    <property type="component" value="Unassembled WGS sequence"/>
</dbReference>
<evidence type="ECO:0000259" key="9">
    <source>
        <dbReference type="SMART" id="SM01003"/>
    </source>
</evidence>
<keyword evidence="11" id="KW-1185">Reference proteome</keyword>
<protein>
    <submittedName>
        <fullName evidence="10">Saccharopine dehydrogenase-domain-containing protein</fullName>
    </submittedName>
</protein>
<organism evidence="10 11">
    <name type="scientific">Dioszegia hungarica</name>
    <dbReference type="NCBI Taxonomy" id="4972"/>
    <lineage>
        <taxon>Eukaryota</taxon>
        <taxon>Fungi</taxon>
        <taxon>Dikarya</taxon>
        <taxon>Basidiomycota</taxon>
        <taxon>Agaricomycotina</taxon>
        <taxon>Tremellomycetes</taxon>
        <taxon>Tremellales</taxon>
        <taxon>Bulleribasidiaceae</taxon>
        <taxon>Dioszegia</taxon>
    </lineage>
</organism>
<proteinExistence type="inferred from homology"/>
<dbReference type="Gene3D" id="3.30.360.10">
    <property type="entry name" value="Dihydrodipicolinate Reductase, domain 2"/>
    <property type="match status" value="1"/>
</dbReference>
<dbReference type="GeneID" id="77725235"/>
<evidence type="ECO:0000256" key="1">
    <source>
        <dbReference type="ARBA" id="ARBA00004682"/>
    </source>
</evidence>
<dbReference type="InterPro" id="IPR032095">
    <property type="entry name" value="Sacchrp_dh-like_C"/>
</dbReference>
<keyword evidence="5" id="KW-0457">Lysine biosynthesis</keyword>
<dbReference type="AlphaFoldDB" id="A0AA38HFG1"/>
<evidence type="ECO:0000259" key="8">
    <source>
        <dbReference type="SMART" id="SM01002"/>
    </source>
</evidence>
<dbReference type="EMBL" id="JAKWFO010000001">
    <property type="protein sequence ID" value="KAI9639515.1"/>
    <property type="molecule type" value="Genomic_DNA"/>
</dbReference>
<dbReference type="FunFam" id="3.40.50.720:FF:000072">
    <property type="entry name" value="Saccharopine dehydrogenase [NADP(+), L-glutamate-forming]"/>
    <property type="match status" value="1"/>
</dbReference>
<evidence type="ECO:0000256" key="2">
    <source>
        <dbReference type="ARBA" id="ARBA00004720"/>
    </source>
</evidence>
<dbReference type="Pfam" id="PF03435">
    <property type="entry name" value="Sacchrp_dh_NADP"/>
    <property type="match status" value="1"/>
</dbReference>
<dbReference type="SMART" id="SM01002">
    <property type="entry name" value="AlaDh_PNT_C"/>
    <property type="match status" value="1"/>
</dbReference>
<dbReference type="SUPFAM" id="SSF52283">
    <property type="entry name" value="Formate/glycerate dehydrogenase catalytic domain-like"/>
    <property type="match status" value="1"/>
</dbReference>
<evidence type="ECO:0000256" key="6">
    <source>
        <dbReference type="ARBA" id="ARBA00023268"/>
    </source>
</evidence>
<dbReference type="InterPro" id="IPR007886">
    <property type="entry name" value="AlaDH/PNT_N"/>
</dbReference>
<dbReference type="SUPFAM" id="SSF55347">
    <property type="entry name" value="Glyceraldehyde-3-phosphate dehydrogenase-like, C-terminal domain"/>
    <property type="match status" value="1"/>
</dbReference>
<feature type="domain" description="Alanine dehydrogenase/pyridine nucleotide transhydrogenase NAD(H)-binding" evidence="8">
    <location>
        <begin position="218"/>
        <end position="399"/>
    </location>
</feature>
<keyword evidence="6" id="KW-0511">Multifunctional enzyme</keyword>
<dbReference type="CDD" id="cd12189">
    <property type="entry name" value="LKR_SDH_like"/>
    <property type="match status" value="1"/>
</dbReference>
<dbReference type="Gene3D" id="3.40.50.720">
    <property type="entry name" value="NAD(P)-binding Rossmann-like Domain"/>
    <property type="match status" value="2"/>
</dbReference>
<dbReference type="Pfam" id="PF16653">
    <property type="entry name" value="Sacchrp_dh_C"/>
    <property type="match status" value="1"/>
</dbReference>
<comment type="pathway">
    <text evidence="2">Amino-acid degradation; L-lysine degradation via saccharopine pathway; glutaryl-CoA from L-lysine: step 2/6.</text>
</comment>
<evidence type="ECO:0000256" key="7">
    <source>
        <dbReference type="ARBA" id="ARBA00025744"/>
    </source>
</evidence>
<dbReference type="PANTHER" id="PTHR11133:SF22">
    <property type="entry name" value="ALPHA-AMINOADIPIC SEMIALDEHYDE SYNTHASE, MITOCHONDRIAL"/>
    <property type="match status" value="1"/>
</dbReference>
<evidence type="ECO:0000313" key="10">
    <source>
        <dbReference type="EMBL" id="KAI9639515.1"/>
    </source>
</evidence>
<dbReference type="InterPro" id="IPR036291">
    <property type="entry name" value="NAD(P)-bd_dom_sf"/>
</dbReference>
<evidence type="ECO:0000256" key="3">
    <source>
        <dbReference type="ARBA" id="ARBA00022857"/>
    </source>
</evidence>
<dbReference type="SUPFAM" id="SSF51735">
    <property type="entry name" value="NAD(P)-binding Rossmann-fold domains"/>
    <property type="match status" value="1"/>
</dbReference>
<gene>
    <name evidence="10" type="ORF">MKK02DRAFT_19008</name>
</gene>
<dbReference type="GO" id="GO:0019878">
    <property type="term" value="P:lysine biosynthetic process via aminoadipic acid"/>
    <property type="evidence" value="ECO:0007669"/>
    <property type="project" value="TreeGrafter"/>
</dbReference>
<dbReference type="GO" id="GO:0005737">
    <property type="term" value="C:cytoplasm"/>
    <property type="evidence" value="ECO:0007669"/>
    <property type="project" value="TreeGrafter"/>
</dbReference>
<feature type="domain" description="Alanine dehydrogenase/pyridine nucleotide transhydrogenase N-terminal" evidence="9">
    <location>
        <begin position="26"/>
        <end position="177"/>
    </location>
</feature>
<evidence type="ECO:0000313" key="11">
    <source>
        <dbReference type="Proteomes" id="UP001164286"/>
    </source>
</evidence>
<evidence type="ECO:0000256" key="5">
    <source>
        <dbReference type="ARBA" id="ARBA00023154"/>
    </source>
</evidence>